<dbReference type="PANTHER" id="PTHR11360:SF287">
    <property type="entry name" value="MFS MONOCARBOXYLATE TRANSPORTER"/>
    <property type="match status" value="1"/>
</dbReference>
<feature type="domain" description="Major facilitator superfamily (MFS) profile" evidence="5">
    <location>
        <begin position="246"/>
        <end position="460"/>
    </location>
</feature>
<dbReference type="KEGG" id="psco:LY89DRAFT_593218"/>
<keyword evidence="4" id="KW-0472">Membrane</keyword>
<gene>
    <name evidence="6" type="ORF">LY89DRAFT_593218</name>
</gene>
<feature type="transmembrane region" description="Helical" evidence="4">
    <location>
        <begin position="115"/>
        <end position="136"/>
    </location>
</feature>
<comment type="similarity">
    <text evidence="2">Belongs to the major facilitator superfamily. Monocarboxylate porter (TC 2.A.1.13) family.</text>
</comment>
<feature type="transmembrane region" description="Helical" evidence="4">
    <location>
        <begin position="417"/>
        <end position="437"/>
    </location>
</feature>
<evidence type="ECO:0000256" key="1">
    <source>
        <dbReference type="ARBA" id="ARBA00004141"/>
    </source>
</evidence>
<dbReference type="RefSeq" id="XP_018066654.1">
    <property type="nucleotide sequence ID" value="XM_018209738.1"/>
</dbReference>
<dbReference type="PROSITE" id="PS50850">
    <property type="entry name" value="MFS"/>
    <property type="match status" value="1"/>
</dbReference>
<dbReference type="InterPro" id="IPR036259">
    <property type="entry name" value="MFS_trans_sf"/>
</dbReference>
<proteinExistence type="inferred from homology"/>
<dbReference type="AlphaFoldDB" id="A0A194WX89"/>
<feature type="transmembrane region" description="Helical" evidence="4">
    <location>
        <begin position="172"/>
        <end position="193"/>
    </location>
</feature>
<comment type="subcellular location">
    <subcellularLocation>
        <location evidence="1">Membrane</location>
        <topology evidence="1">Multi-pass membrane protein</topology>
    </subcellularLocation>
</comment>
<feature type="transmembrane region" description="Helical" evidence="4">
    <location>
        <begin position="37"/>
        <end position="61"/>
    </location>
</feature>
<feature type="transmembrane region" description="Helical" evidence="4">
    <location>
        <begin position="205"/>
        <end position="227"/>
    </location>
</feature>
<dbReference type="GO" id="GO:0016020">
    <property type="term" value="C:membrane"/>
    <property type="evidence" value="ECO:0007669"/>
    <property type="project" value="UniProtKB-SubCell"/>
</dbReference>
<name>A0A194WX89_MOLSC</name>
<sequence length="460" mass="49401">MTVVEQVDSTEPQDVETSNDSTNNVAMTIPPADGGKGAWLFLAGCFVFEALVWGKSFPFSFGVFQSYYTTHPPFSLSPNGIAAIGTCSSGVMYLIAPITLYALEYYPSIRRLSSIMGLAIAVTALIASSFATKVWQLILTQGILYAIGGSLLYSPTMFYLDEWFIKKKGLAFGIMWAGVGTSGLIFPFLLSALLTTHGHATTLRIWSLILLTLCLPLIYAVKPRLPFNARPTPRRPISYSFLQTRTHLFLQTANILESLGFFIPAIYLPSYASSLHLPAYTGTLLLALLNLFSVFGAVFLGHLCDRFHVTTVILVSTVGSTVSVFLFWGFATRLPLVLFVVTYGFFAGGFSAVWTGMMNEVRRSGDKSAGMGQLMGVFAAGRGIGAVVSGPVSEVLLSAMKGKGIGGARLGGFGGEYGVLILFTGVSAFCGVVALGVKRQRVMEVEVEVQEGTEMDGVGC</sequence>
<accession>A0A194WX89</accession>
<feature type="transmembrane region" description="Helical" evidence="4">
    <location>
        <begin position="142"/>
        <end position="160"/>
    </location>
</feature>
<dbReference type="Gene3D" id="1.20.1250.20">
    <property type="entry name" value="MFS general substrate transporter like domains"/>
    <property type="match status" value="2"/>
</dbReference>
<organism evidence="6 7">
    <name type="scientific">Mollisia scopiformis</name>
    <name type="common">Conifer needle endophyte fungus</name>
    <name type="synonym">Phialocephala scopiformis</name>
    <dbReference type="NCBI Taxonomy" id="149040"/>
    <lineage>
        <taxon>Eukaryota</taxon>
        <taxon>Fungi</taxon>
        <taxon>Dikarya</taxon>
        <taxon>Ascomycota</taxon>
        <taxon>Pezizomycotina</taxon>
        <taxon>Leotiomycetes</taxon>
        <taxon>Helotiales</taxon>
        <taxon>Mollisiaceae</taxon>
        <taxon>Mollisia</taxon>
    </lineage>
</organism>
<evidence type="ECO:0000256" key="2">
    <source>
        <dbReference type="ARBA" id="ARBA00006727"/>
    </source>
</evidence>
<dbReference type="InParanoid" id="A0A194WX89"/>
<evidence type="ECO:0000313" key="7">
    <source>
        <dbReference type="Proteomes" id="UP000070700"/>
    </source>
</evidence>
<dbReference type="GO" id="GO:0022857">
    <property type="term" value="F:transmembrane transporter activity"/>
    <property type="evidence" value="ECO:0007669"/>
    <property type="project" value="InterPro"/>
</dbReference>
<protein>
    <submittedName>
        <fullName evidence="6">MFS general substrate transporter</fullName>
    </submittedName>
</protein>
<reference evidence="6 7" key="1">
    <citation type="submission" date="2015-10" db="EMBL/GenBank/DDBJ databases">
        <title>Full genome of DAOMC 229536 Phialocephala scopiformis, a fungal endophyte of spruce producing the potent anti-insectan compound rugulosin.</title>
        <authorList>
            <consortium name="DOE Joint Genome Institute"/>
            <person name="Walker A.K."/>
            <person name="Frasz S.L."/>
            <person name="Seifert K.A."/>
            <person name="Miller J.D."/>
            <person name="Mondo S.J."/>
            <person name="Labutti K."/>
            <person name="Lipzen A."/>
            <person name="Dockter R."/>
            <person name="Kennedy M."/>
            <person name="Grigoriev I.V."/>
            <person name="Spatafora J.W."/>
        </authorList>
    </citation>
    <scope>NUCLEOTIDE SEQUENCE [LARGE SCALE GENOMIC DNA]</scope>
    <source>
        <strain evidence="6 7">CBS 120377</strain>
    </source>
</reference>
<keyword evidence="4" id="KW-1133">Transmembrane helix</keyword>
<dbReference type="OrthoDB" id="2213137at2759"/>
<dbReference type="GeneID" id="28819464"/>
<evidence type="ECO:0000256" key="4">
    <source>
        <dbReference type="SAM" id="Phobius"/>
    </source>
</evidence>
<feature type="transmembrane region" description="Helical" evidence="4">
    <location>
        <begin position="248"/>
        <end position="267"/>
    </location>
</feature>
<dbReference type="InterPro" id="IPR011701">
    <property type="entry name" value="MFS"/>
</dbReference>
<dbReference type="PANTHER" id="PTHR11360">
    <property type="entry name" value="MONOCARBOXYLATE TRANSPORTER"/>
    <property type="match status" value="1"/>
</dbReference>
<dbReference type="InterPro" id="IPR050327">
    <property type="entry name" value="Proton-linked_MCT"/>
</dbReference>
<feature type="transmembrane region" description="Helical" evidence="4">
    <location>
        <begin position="374"/>
        <end position="397"/>
    </location>
</feature>
<dbReference type="Pfam" id="PF07690">
    <property type="entry name" value="MFS_1"/>
    <property type="match status" value="1"/>
</dbReference>
<keyword evidence="7" id="KW-1185">Reference proteome</keyword>
<feature type="region of interest" description="Disordered" evidence="3">
    <location>
        <begin position="1"/>
        <end position="25"/>
    </location>
</feature>
<feature type="transmembrane region" description="Helical" evidence="4">
    <location>
        <begin position="279"/>
        <end position="300"/>
    </location>
</feature>
<evidence type="ECO:0000256" key="3">
    <source>
        <dbReference type="SAM" id="MobiDB-lite"/>
    </source>
</evidence>
<feature type="transmembrane region" description="Helical" evidence="4">
    <location>
        <begin position="307"/>
        <end position="330"/>
    </location>
</feature>
<dbReference type="InterPro" id="IPR020846">
    <property type="entry name" value="MFS_dom"/>
</dbReference>
<dbReference type="EMBL" id="KQ947424">
    <property type="protein sequence ID" value="KUJ12299.1"/>
    <property type="molecule type" value="Genomic_DNA"/>
</dbReference>
<feature type="transmembrane region" description="Helical" evidence="4">
    <location>
        <begin position="336"/>
        <end position="354"/>
    </location>
</feature>
<feature type="transmembrane region" description="Helical" evidence="4">
    <location>
        <begin position="81"/>
        <end position="103"/>
    </location>
</feature>
<dbReference type="Proteomes" id="UP000070700">
    <property type="component" value="Unassembled WGS sequence"/>
</dbReference>
<keyword evidence="4" id="KW-0812">Transmembrane</keyword>
<evidence type="ECO:0000259" key="5">
    <source>
        <dbReference type="PROSITE" id="PS50850"/>
    </source>
</evidence>
<dbReference type="SUPFAM" id="SSF103473">
    <property type="entry name" value="MFS general substrate transporter"/>
    <property type="match status" value="1"/>
</dbReference>
<feature type="compositionally biased region" description="Polar residues" evidence="3">
    <location>
        <begin position="7"/>
        <end position="25"/>
    </location>
</feature>
<evidence type="ECO:0000313" key="6">
    <source>
        <dbReference type="EMBL" id="KUJ12299.1"/>
    </source>
</evidence>